<evidence type="ECO:0000256" key="8">
    <source>
        <dbReference type="RuleBase" id="RU000471"/>
    </source>
</evidence>
<evidence type="ECO:0000256" key="6">
    <source>
        <dbReference type="ARBA" id="ARBA00022989"/>
    </source>
</evidence>
<dbReference type="InterPro" id="IPR001694">
    <property type="entry name" value="NADH_UbQ_OxRdtase_su1/FPO"/>
</dbReference>
<dbReference type="GO" id="GO:0005743">
    <property type="term" value="C:mitochondrial inner membrane"/>
    <property type="evidence" value="ECO:0007669"/>
    <property type="project" value="UniProtKB-SubCell"/>
</dbReference>
<comment type="subcellular location">
    <subcellularLocation>
        <location evidence="1">Membrane</location>
        <topology evidence="1">Multi-pass membrane protein</topology>
    </subcellularLocation>
    <subcellularLocation>
        <location evidence="8">Mitochondrion inner membrane</location>
        <topology evidence="8">Multi-pass membrane protein</topology>
    </subcellularLocation>
</comment>
<evidence type="ECO:0000256" key="7">
    <source>
        <dbReference type="ARBA" id="ARBA00023136"/>
    </source>
</evidence>
<feature type="transmembrane region" description="Helical" evidence="10">
    <location>
        <begin position="6"/>
        <end position="23"/>
    </location>
</feature>
<dbReference type="EMBL" id="MG257767">
    <property type="protein sequence ID" value="QDH52388.1"/>
    <property type="molecule type" value="Genomic_DNA"/>
</dbReference>
<comment type="catalytic activity">
    <reaction evidence="9">
        <text>a ubiquinone + NADH + 5 H(+)(in) = a ubiquinol + NAD(+) + 4 H(+)(out)</text>
        <dbReference type="Rhea" id="RHEA:29091"/>
        <dbReference type="Rhea" id="RHEA-COMP:9565"/>
        <dbReference type="Rhea" id="RHEA-COMP:9566"/>
        <dbReference type="ChEBI" id="CHEBI:15378"/>
        <dbReference type="ChEBI" id="CHEBI:16389"/>
        <dbReference type="ChEBI" id="CHEBI:17976"/>
        <dbReference type="ChEBI" id="CHEBI:57540"/>
        <dbReference type="ChEBI" id="CHEBI:57945"/>
        <dbReference type="EC" id="7.1.1.2"/>
    </reaction>
</comment>
<dbReference type="Pfam" id="PF00146">
    <property type="entry name" value="NADHdh"/>
    <property type="match status" value="1"/>
</dbReference>
<keyword evidence="8" id="KW-0520">NAD</keyword>
<dbReference type="GO" id="GO:0009060">
    <property type="term" value="P:aerobic respiration"/>
    <property type="evidence" value="ECO:0007669"/>
    <property type="project" value="TreeGrafter"/>
</dbReference>
<dbReference type="EC" id="7.1.1.2" evidence="9"/>
<dbReference type="PANTHER" id="PTHR11432:SF3">
    <property type="entry name" value="NADH-UBIQUINONE OXIDOREDUCTASE CHAIN 1"/>
    <property type="match status" value="1"/>
</dbReference>
<evidence type="ECO:0000256" key="10">
    <source>
        <dbReference type="SAM" id="Phobius"/>
    </source>
</evidence>
<evidence type="ECO:0000256" key="3">
    <source>
        <dbReference type="ARBA" id="ARBA00021009"/>
    </source>
</evidence>
<name>A0A514ABU1_9BILA</name>
<feature type="transmembrane region" description="Helical" evidence="10">
    <location>
        <begin position="143"/>
        <end position="163"/>
    </location>
</feature>
<keyword evidence="9" id="KW-0830">Ubiquinone</keyword>
<keyword evidence="5 8" id="KW-0812">Transmembrane</keyword>
<keyword evidence="6 10" id="KW-1133">Transmembrane helix</keyword>
<keyword evidence="7 10" id="KW-0472">Membrane</keyword>
<evidence type="ECO:0000256" key="5">
    <source>
        <dbReference type="ARBA" id="ARBA00022692"/>
    </source>
</evidence>
<reference evidence="11" key="1">
    <citation type="journal article" date="2019" name="Nucleic Acids Res.">
        <title>Coding palindromes in mitochondrial genes of Nematomorpha.</title>
        <authorList>
            <person name="Mikhailov K.V."/>
            <person name="Efeykin B.D."/>
            <person name="Panchin A.Y."/>
            <person name="Knorre D.A."/>
            <person name="Logacheva M.D."/>
            <person name="Penin A.A."/>
            <person name="Muntyan M.S."/>
            <person name="Nikitin M.A."/>
            <person name="Popova O.V."/>
            <person name="Zanegina O.N."/>
            <person name="Vyssokikh M.Y."/>
            <person name="Spiridonov S.E."/>
            <person name="Aleoshin V.V."/>
            <person name="Panchin Y.V."/>
        </authorList>
    </citation>
    <scope>NUCLEOTIDE SEQUENCE</scope>
</reference>
<accession>A0A514ABU1</accession>
<gene>
    <name evidence="11" type="primary">ND1</name>
</gene>
<feature type="transmembrane region" description="Helical" evidence="10">
    <location>
        <begin position="284"/>
        <end position="309"/>
    </location>
</feature>
<organism evidence="11">
    <name type="scientific">Gordius sp. VVA-2019</name>
    <dbReference type="NCBI Taxonomy" id="2586752"/>
    <lineage>
        <taxon>Eukaryota</taxon>
        <taxon>Metazoa</taxon>
        <taxon>Ecdysozoa</taxon>
        <taxon>Nematomorpha</taxon>
        <taxon>Gordioida</taxon>
        <taxon>Gordea</taxon>
        <taxon>Gordioidea</taxon>
        <taxon>Gordiidae</taxon>
        <taxon>Gordius</taxon>
    </lineage>
</organism>
<geneLocation type="mitochondrion" evidence="11"/>
<proteinExistence type="inferred from homology"/>
<dbReference type="GO" id="GO:0003954">
    <property type="term" value="F:NADH dehydrogenase activity"/>
    <property type="evidence" value="ECO:0007669"/>
    <property type="project" value="TreeGrafter"/>
</dbReference>
<protein>
    <recommendedName>
        <fullName evidence="3 9">NADH-ubiquinone oxidoreductase chain 1</fullName>
        <ecNumber evidence="9">7.1.1.2</ecNumber>
    </recommendedName>
</protein>
<feature type="transmembrane region" description="Helical" evidence="10">
    <location>
        <begin position="101"/>
        <end position="122"/>
    </location>
</feature>
<feature type="transmembrane region" description="Helical" evidence="10">
    <location>
        <begin position="71"/>
        <end position="95"/>
    </location>
</feature>
<evidence type="ECO:0000313" key="11">
    <source>
        <dbReference type="EMBL" id="QDH52388.1"/>
    </source>
</evidence>
<feature type="transmembrane region" description="Helical" evidence="10">
    <location>
        <begin position="247"/>
        <end position="272"/>
    </location>
</feature>
<sequence length="310" mass="35195">MVLFEFVLSQASLLVSMSFFTLLERKMLGSVQIRKGPNKVLMMGLGQPFMDAIKLFTKGAFKYTTAWWHPWMVAPALSLVLYLVLFEFVLSQASFAQEVEYSIVAFLGMMGLGVYVLILSGWTSNSKYSVLGAMRAVAQAVSYELALSFIILVMAMVILSFVISDFMTGVYPLMYLYMFMFLSFLICSLAETNRTPYDLMEGESELVSGFNTEYYSGYFAVIFMAEYLAIMMFSVFMATLWCSADIFFGSVSMTFLQHLLMGGVVSMLFLLFRSSYPRVRYDLLLLFVWGALLPFVMLTSLLCMSYLYYG</sequence>
<feature type="transmembrane region" description="Helical" evidence="10">
    <location>
        <begin position="169"/>
        <end position="190"/>
    </location>
</feature>
<keyword evidence="4" id="KW-0813">Transport</keyword>
<dbReference type="AlphaFoldDB" id="A0A514ABU1"/>
<evidence type="ECO:0000256" key="2">
    <source>
        <dbReference type="ARBA" id="ARBA00010535"/>
    </source>
</evidence>
<evidence type="ECO:0000256" key="4">
    <source>
        <dbReference type="ARBA" id="ARBA00022448"/>
    </source>
</evidence>
<dbReference type="PANTHER" id="PTHR11432">
    <property type="entry name" value="NADH DEHYDROGENASE SUBUNIT 1"/>
    <property type="match status" value="1"/>
</dbReference>
<keyword evidence="9 11" id="KW-0496">Mitochondrion</keyword>
<feature type="transmembrane region" description="Helical" evidence="10">
    <location>
        <begin position="218"/>
        <end position="241"/>
    </location>
</feature>
<evidence type="ECO:0000256" key="1">
    <source>
        <dbReference type="ARBA" id="ARBA00004141"/>
    </source>
</evidence>
<comment type="similarity">
    <text evidence="2 8">Belongs to the complex I subunit 1 family.</text>
</comment>
<evidence type="ECO:0000256" key="9">
    <source>
        <dbReference type="RuleBase" id="RU000473"/>
    </source>
</evidence>
<dbReference type="GO" id="GO:0008137">
    <property type="term" value="F:NADH dehydrogenase (ubiquinone) activity"/>
    <property type="evidence" value="ECO:0007669"/>
    <property type="project" value="UniProtKB-EC"/>
</dbReference>